<gene>
    <name evidence="1" type="ORF">IWQ57_002042</name>
</gene>
<protein>
    <submittedName>
        <fullName evidence="1">Uncharacterized protein</fullName>
    </submittedName>
</protein>
<sequence length="241" mass="26629">MSGSGDESGAECLDAELEAYRCPICLQPVEEQSYTDPCFHQFCFCCLLQWLEHSPRCPLCNGAVAAVVRQEESGRIVRTQIAPQPAARRRPTASYARYGRDGRLDDAHESLGTRKREAVYLHGLRRAPAAAAEGSGTRVRVSQAPQRLRVEVGQPRSRAWIRRDLQAALGIEDVAIIEALVVRLVAVAGTLPMSAPAVRALERLLGDKTALFLDELAAFLDSSLDMRSYDLFIAYDTRQQD</sequence>
<name>A0ACC1K1M0_9FUNG</name>
<organism evidence="1 2">
    <name type="scientific">Coemansia nantahalensis</name>
    <dbReference type="NCBI Taxonomy" id="2789366"/>
    <lineage>
        <taxon>Eukaryota</taxon>
        <taxon>Fungi</taxon>
        <taxon>Fungi incertae sedis</taxon>
        <taxon>Zoopagomycota</taxon>
        <taxon>Kickxellomycotina</taxon>
        <taxon>Kickxellomycetes</taxon>
        <taxon>Kickxellales</taxon>
        <taxon>Kickxellaceae</taxon>
        <taxon>Coemansia</taxon>
    </lineage>
</organism>
<evidence type="ECO:0000313" key="1">
    <source>
        <dbReference type="EMBL" id="KAJ2771811.1"/>
    </source>
</evidence>
<comment type="caution">
    <text evidence="1">The sequence shown here is derived from an EMBL/GenBank/DDBJ whole genome shotgun (WGS) entry which is preliminary data.</text>
</comment>
<accession>A0ACC1K1M0</accession>
<reference evidence="1" key="1">
    <citation type="submission" date="2022-07" db="EMBL/GenBank/DDBJ databases">
        <title>Phylogenomic reconstructions and comparative analyses of Kickxellomycotina fungi.</title>
        <authorList>
            <person name="Reynolds N.K."/>
            <person name="Stajich J.E."/>
            <person name="Barry K."/>
            <person name="Grigoriev I.V."/>
            <person name="Crous P."/>
            <person name="Smith M.E."/>
        </authorList>
    </citation>
    <scope>NUCLEOTIDE SEQUENCE</scope>
    <source>
        <strain evidence="1">CBS 109366</strain>
    </source>
</reference>
<dbReference type="EMBL" id="JANBUJ010000474">
    <property type="protein sequence ID" value="KAJ2771811.1"/>
    <property type="molecule type" value="Genomic_DNA"/>
</dbReference>
<evidence type="ECO:0000313" key="2">
    <source>
        <dbReference type="Proteomes" id="UP001140234"/>
    </source>
</evidence>
<keyword evidence="2" id="KW-1185">Reference proteome</keyword>
<dbReference type="Proteomes" id="UP001140234">
    <property type="component" value="Unassembled WGS sequence"/>
</dbReference>
<proteinExistence type="predicted"/>